<accession>A0A1X1GE10</accession>
<dbReference type="InterPro" id="IPR040819">
    <property type="entry name" value="Rol_Rep_N"/>
</dbReference>
<name>A0A1X1GE10_STROR</name>
<dbReference type="Proteomes" id="UP000193958">
    <property type="component" value="Unassembled WGS sequence"/>
</dbReference>
<gene>
    <name evidence="3" type="ORF">B7727_01030</name>
</gene>
<dbReference type="EMBL" id="NCUE01000014">
    <property type="protein sequence ID" value="ORO45035.1"/>
    <property type="molecule type" value="Genomic_DNA"/>
</dbReference>
<dbReference type="Pfam" id="PF18106">
    <property type="entry name" value="Rol_Rep_N"/>
    <property type="match status" value="1"/>
</dbReference>
<proteinExistence type="predicted"/>
<dbReference type="InterPro" id="IPR003491">
    <property type="entry name" value="REP-like_C"/>
</dbReference>
<evidence type="ECO:0000313" key="4">
    <source>
        <dbReference type="Proteomes" id="UP000193958"/>
    </source>
</evidence>
<evidence type="ECO:0000313" key="3">
    <source>
        <dbReference type="EMBL" id="ORO45035.1"/>
    </source>
</evidence>
<sequence>MCSNTTLCKSDASSKEFSIIKAFHEFQGGEIRQKVESKFMAKNENLRSVFDWIQIQFNTFDFSLEEIVEDILFLDTELFIIDKGSLKYYEYDSQINYGNIRIYYGDEENSFMLVMSGQALEFYRDMVLTPKGLSERHFLNNLYSNYKSFSVRRIDIAIDDFNEVPYFAPNQLSKICRKNRFLYGKSNYYITYGDEKIGQTLYLRKPNDDERLRIYDKRLERASKLGVSKRFIENWIRTELELRKEKSHYFIQEWLKSEIDLLNFTKGYLKDKVKFYTDSYFSKPLRSWEKFLGSSTPVTITISKSKTELEKKLDWFVFKGSGAILRAYKFLYENGLLFEQEKENFEKLEALEFPPELGSQLIERVISFKREDLIPKIKDNIKRRN</sequence>
<protein>
    <submittedName>
        <fullName evidence="3">Replication initiation protein</fullName>
    </submittedName>
</protein>
<evidence type="ECO:0000259" key="2">
    <source>
        <dbReference type="Pfam" id="PF18106"/>
    </source>
</evidence>
<reference evidence="3 4" key="1">
    <citation type="journal article" date="2016" name="Eur. J. Clin. Microbiol. Infect. Dis.">
        <title>Whole genome sequencing as a tool for phylogenetic analysis of clinical strains of Mitis group streptococci.</title>
        <authorList>
            <person name="Rasmussen L.H."/>
            <person name="Dargis R."/>
            <person name="Hojholt K."/>
            <person name="Christensen J.J."/>
            <person name="Skovgaard O."/>
            <person name="Justesen U.S."/>
            <person name="Rosenvinge F.S."/>
            <person name="Moser C."/>
            <person name="Lukjancenko O."/>
            <person name="Rasmussen S."/>
            <person name="Nielsen X.C."/>
        </authorList>
    </citation>
    <scope>NUCLEOTIDE SEQUENCE [LARGE SCALE GENOMIC DNA]</scope>
    <source>
        <strain evidence="3 4">B_003802_10</strain>
    </source>
</reference>
<feature type="domain" description="Rolling Circle replication initiation protein N-terminal" evidence="2">
    <location>
        <begin position="49"/>
        <end position="125"/>
    </location>
</feature>
<organism evidence="3 4">
    <name type="scientific">Streptococcus oralis subsp. tigurinus</name>
    <dbReference type="NCBI Taxonomy" id="1077464"/>
    <lineage>
        <taxon>Bacteria</taxon>
        <taxon>Bacillati</taxon>
        <taxon>Bacillota</taxon>
        <taxon>Bacilli</taxon>
        <taxon>Lactobacillales</taxon>
        <taxon>Streptococcaceae</taxon>
        <taxon>Streptococcus</taxon>
    </lineage>
</organism>
<dbReference type="Pfam" id="PF02486">
    <property type="entry name" value="Rep_trans"/>
    <property type="match status" value="1"/>
</dbReference>
<dbReference type="AlphaFoldDB" id="A0A1X1GE10"/>
<evidence type="ECO:0000259" key="1">
    <source>
        <dbReference type="Pfam" id="PF02486"/>
    </source>
</evidence>
<feature type="domain" description="Replication initiation protein-like C-terminal" evidence="1">
    <location>
        <begin position="151"/>
        <end position="318"/>
    </location>
</feature>
<comment type="caution">
    <text evidence="3">The sequence shown here is derived from an EMBL/GenBank/DDBJ whole genome shotgun (WGS) entry which is preliminary data.</text>
</comment>